<sequence length="215" mass="22607">MVDDAPHSAPAARRRADPALPPSDPRSAAVHAKLYAAAERLGAGGLTCSVSSLTREAGVSRSVFYVHFADLPDFALHLQQSRIHEIAEAAAIERGTNPLHAMLQAHHRLVAHFSANRALYLAALALGGGAAAAHSTATAVRAALLDHMATLTPPPGIHPQFVANYLAHAVTGTLTDWLQAPGDLTDDALAQQLFAMLPTWLYRDPETAVGSPDGV</sequence>
<feature type="region of interest" description="Disordered" evidence="1">
    <location>
        <begin position="1"/>
        <end position="25"/>
    </location>
</feature>
<evidence type="ECO:0000313" key="3">
    <source>
        <dbReference type="Proteomes" id="UP000295601"/>
    </source>
</evidence>
<dbReference type="RefSeq" id="WP_133617884.1">
    <property type="nucleotide sequence ID" value="NZ_SNYA01000010.1"/>
</dbReference>
<dbReference type="OrthoDB" id="3196926at2"/>
<accession>A0A4R6RTH9</accession>
<dbReference type="SUPFAM" id="SSF46689">
    <property type="entry name" value="Homeodomain-like"/>
    <property type="match status" value="1"/>
</dbReference>
<dbReference type="Proteomes" id="UP000295601">
    <property type="component" value="Unassembled WGS sequence"/>
</dbReference>
<name>A0A4R6RTH9_9MICO</name>
<dbReference type="InterPro" id="IPR009057">
    <property type="entry name" value="Homeodomain-like_sf"/>
</dbReference>
<evidence type="ECO:0000313" key="2">
    <source>
        <dbReference type="EMBL" id="TDP89316.1"/>
    </source>
</evidence>
<dbReference type="AlphaFoldDB" id="A0A4R6RTH9"/>
<keyword evidence="3" id="KW-1185">Reference proteome</keyword>
<organism evidence="2 3">
    <name type="scientific">Leucobacter luti</name>
    <dbReference type="NCBI Taxonomy" id="340320"/>
    <lineage>
        <taxon>Bacteria</taxon>
        <taxon>Bacillati</taxon>
        <taxon>Actinomycetota</taxon>
        <taxon>Actinomycetes</taxon>
        <taxon>Micrococcales</taxon>
        <taxon>Microbacteriaceae</taxon>
        <taxon>Leucobacter</taxon>
    </lineage>
</organism>
<comment type="caution">
    <text evidence="2">The sequence shown here is derived from an EMBL/GenBank/DDBJ whole genome shotgun (WGS) entry which is preliminary data.</text>
</comment>
<proteinExistence type="predicted"/>
<evidence type="ECO:0000256" key="1">
    <source>
        <dbReference type="SAM" id="MobiDB-lite"/>
    </source>
</evidence>
<gene>
    <name evidence="2" type="ORF">EDF62_3399</name>
</gene>
<dbReference type="Gene3D" id="1.10.357.10">
    <property type="entry name" value="Tetracycline Repressor, domain 2"/>
    <property type="match status" value="1"/>
</dbReference>
<dbReference type="EMBL" id="SNYA01000010">
    <property type="protein sequence ID" value="TDP89316.1"/>
    <property type="molecule type" value="Genomic_DNA"/>
</dbReference>
<reference evidence="2 3" key="1">
    <citation type="submission" date="2019-03" db="EMBL/GenBank/DDBJ databases">
        <title>Genomic analyses of the natural microbiome of Caenorhabditis elegans.</title>
        <authorList>
            <person name="Samuel B."/>
        </authorList>
    </citation>
    <scope>NUCLEOTIDE SEQUENCE [LARGE SCALE GENOMIC DNA]</scope>
    <source>
        <strain evidence="2 3">JUb18</strain>
    </source>
</reference>
<protein>
    <submittedName>
        <fullName evidence="2">TetR family transcriptional regulator</fullName>
    </submittedName>
</protein>